<organism evidence="1 2">
    <name type="scientific">Dermacentor silvarum</name>
    <name type="common">Tick</name>
    <dbReference type="NCBI Taxonomy" id="543639"/>
    <lineage>
        <taxon>Eukaryota</taxon>
        <taxon>Metazoa</taxon>
        <taxon>Ecdysozoa</taxon>
        <taxon>Arthropoda</taxon>
        <taxon>Chelicerata</taxon>
        <taxon>Arachnida</taxon>
        <taxon>Acari</taxon>
        <taxon>Parasitiformes</taxon>
        <taxon>Ixodida</taxon>
        <taxon>Ixodoidea</taxon>
        <taxon>Ixodidae</taxon>
        <taxon>Rhipicephalinae</taxon>
        <taxon>Dermacentor</taxon>
    </lineage>
</organism>
<evidence type="ECO:0000313" key="2">
    <source>
        <dbReference type="Proteomes" id="UP000821865"/>
    </source>
</evidence>
<evidence type="ECO:0000313" key="1">
    <source>
        <dbReference type="EMBL" id="KAH7933976.1"/>
    </source>
</evidence>
<gene>
    <name evidence="1" type="ORF">HPB49_019997</name>
</gene>
<protein>
    <submittedName>
        <fullName evidence="1">Uncharacterized protein</fullName>
    </submittedName>
</protein>
<name>A0ACB8C576_DERSI</name>
<proteinExistence type="predicted"/>
<dbReference type="EMBL" id="CM023478">
    <property type="protein sequence ID" value="KAH7933976.1"/>
    <property type="molecule type" value="Genomic_DNA"/>
</dbReference>
<keyword evidence="2" id="KW-1185">Reference proteome</keyword>
<reference evidence="1" key="1">
    <citation type="submission" date="2020-05" db="EMBL/GenBank/DDBJ databases">
        <title>Large-scale comparative analyses of tick genomes elucidate their genetic diversity and vector capacities.</title>
        <authorList>
            <person name="Jia N."/>
            <person name="Wang J."/>
            <person name="Shi W."/>
            <person name="Du L."/>
            <person name="Sun Y."/>
            <person name="Zhan W."/>
            <person name="Jiang J."/>
            <person name="Wang Q."/>
            <person name="Zhang B."/>
            <person name="Ji P."/>
            <person name="Sakyi L.B."/>
            <person name="Cui X."/>
            <person name="Yuan T."/>
            <person name="Jiang B."/>
            <person name="Yang W."/>
            <person name="Lam T.T.-Y."/>
            <person name="Chang Q."/>
            <person name="Ding S."/>
            <person name="Wang X."/>
            <person name="Zhu J."/>
            <person name="Ruan X."/>
            <person name="Zhao L."/>
            <person name="Wei J."/>
            <person name="Que T."/>
            <person name="Du C."/>
            <person name="Cheng J."/>
            <person name="Dai P."/>
            <person name="Han X."/>
            <person name="Huang E."/>
            <person name="Gao Y."/>
            <person name="Liu J."/>
            <person name="Shao H."/>
            <person name="Ye R."/>
            <person name="Li L."/>
            <person name="Wei W."/>
            <person name="Wang X."/>
            <person name="Wang C."/>
            <person name="Yang T."/>
            <person name="Huo Q."/>
            <person name="Li W."/>
            <person name="Guo W."/>
            <person name="Chen H."/>
            <person name="Zhou L."/>
            <person name="Ni X."/>
            <person name="Tian J."/>
            <person name="Zhou Y."/>
            <person name="Sheng Y."/>
            <person name="Liu T."/>
            <person name="Pan Y."/>
            <person name="Xia L."/>
            <person name="Li J."/>
            <person name="Zhao F."/>
            <person name="Cao W."/>
        </authorList>
    </citation>
    <scope>NUCLEOTIDE SEQUENCE</scope>
    <source>
        <strain evidence="1">Dsil-2018</strain>
    </source>
</reference>
<comment type="caution">
    <text evidence="1">The sequence shown here is derived from an EMBL/GenBank/DDBJ whole genome shotgun (WGS) entry which is preliminary data.</text>
</comment>
<dbReference type="Proteomes" id="UP000821865">
    <property type="component" value="Chromosome 9"/>
</dbReference>
<sequence>MLTRHFAAPCNIRLQRHRFRERRQLQGEPITHFAIALRDLAALCDFATQADENMCEQFVASVTCPRLRERLLLDVTAASAHTRTASAPDLNAAAVSPASGLQLKLLTISMSRSRSHVLSLRTARSLPKSLSKLPPHTRRVLCREEAVSVIGILTVRTEKNTGIYIDVKVTSVTATTPAHAMTFRVNAGSAVSIMGEHILQSLFSHAAQLTSSHLTLLDFSRRKIPVLGAFHARVMPERGTPLDCPLCPTKLYKKKWQDKNPCGTDTDMDMPVGNARTWTPSSGTPTPDDALSPEPLVSPLPPCTPIPPTRPVSPLAGAMTSGLRADRGDESGDPHKPVESGRRRSTRNEDRQQTTGGGSKKGVGAAAHAKLLHSLACLLERVRTFSNRLSARAIRGQGRLERRAWAVQGLYWAVLWDALAYFPGLRDCSRKFSSFAGVHAENVRR</sequence>
<accession>A0ACB8C576</accession>